<feature type="domain" description="Ribosomal RNA small subunit methyltransferase E methyltransferase" evidence="13">
    <location>
        <begin position="75"/>
        <end position="244"/>
    </location>
</feature>
<evidence type="ECO:0000259" key="13">
    <source>
        <dbReference type="Pfam" id="PF04452"/>
    </source>
</evidence>
<comment type="function">
    <text evidence="10 12">Specifically methylates the N3 position of the uracil ring of uridine 1498 (m3U1498) in 16S rRNA. Acts on the fully assembled 30S ribosomal subunit.</text>
</comment>
<dbReference type="EC" id="2.1.1.193" evidence="3 12"/>
<comment type="catalytic activity">
    <reaction evidence="11 12">
        <text>uridine(1498) in 16S rRNA + S-adenosyl-L-methionine = N(3)-methyluridine(1498) in 16S rRNA + S-adenosyl-L-homocysteine + H(+)</text>
        <dbReference type="Rhea" id="RHEA:42920"/>
        <dbReference type="Rhea" id="RHEA-COMP:10283"/>
        <dbReference type="Rhea" id="RHEA-COMP:10284"/>
        <dbReference type="ChEBI" id="CHEBI:15378"/>
        <dbReference type="ChEBI" id="CHEBI:57856"/>
        <dbReference type="ChEBI" id="CHEBI:59789"/>
        <dbReference type="ChEBI" id="CHEBI:65315"/>
        <dbReference type="ChEBI" id="CHEBI:74502"/>
        <dbReference type="EC" id="2.1.1.193"/>
    </reaction>
</comment>
<keyword evidence="16" id="KW-1185">Reference proteome</keyword>
<keyword evidence="5 12" id="KW-0963">Cytoplasm</keyword>
<dbReference type="NCBIfam" id="NF008692">
    <property type="entry name" value="PRK11713.1-5"/>
    <property type="match status" value="1"/>
</dbReference>
<dbReference type="GO" id="GO:0005737">
    <property type="term" value="C:cytoplasm"/>
    <property type="evidence" value="ECO:0007669"/>
    <property type="project" value="UniProtKB-SubCell"/>
</dbReference>
<dbReference type="SUPFAM" id="SSF75217">
    <property type="entry name" value="alpha/beta knot"/>
    <property type="match status" value="1"/>
</dbReference>
<evidence type="ECO:0000256" key="7">
    <source>
        <dbReference type="ARBA" id="ARBA00022603"/>
    </source>
</evidence>
<keyword evidence="9 12" id="KW-0949">S-adenosyl-L-methionine</keyword>
<name>A0A197ZXK4_9BACL</name>
<comment type="caution">
    <text evidence="15">The sequence shown here is derived from an EMBL/GenBank/DDBJ whole genome shotgun (WGS) entry which is preliminary data.</text>
</comment>
<dbReference type="InterPro" id="IPR029026">
    <property type="entry name" value="tRNA_m1G_MTases_N"/>
</dbReference>
<organism evidence="15 16">
    <name type="scientific">Paenibacillus oryzisoli</name>
    <dbReference type="NCBI Taxonomy" id="1850517"/>
    <lineage>
        <taxon>Bacteria</taxon>
        <taxon>Bacillati</taxon>
        <taxon>Bacillota</taxon>
        <taxon>Bacilli</taxon>
        <taxon>Bacillales</taxon>
        <taxon>Paenibacillaceae</taxon>
        <taxon>Paenibacillus</taxon>
    </lineage>
</organism>
<protein>
    <recommendedName>
        <fullName evidence="4 12">Ribosomal RNA small subunit methyltransferase E</fullName>
        <ecNumber evidence="3 12">2.1.1.193</ecNumber>
    </recommendedName>
</protein>
<dbReference type="InterPro" id="IPR015947">
    <property type="entry name" value="PUA-like_sf"/>
</dbReference>
<evidence type="ECO:0000256" key="5">
    <source>
        <dbReference type="ARBA" id="ARBA00022490"/>
    </source>
</evidence>
<keyword evidence="6 12" id="KW-0698">rRNA processing</keyword>
<dbReference type="RefSeq" id="WP_068670813.1">
    <property type="nucleotide sequence ID" value="NZ_LYPB01000092.1"/>
</dbReference>
<evidence type="ECO:0000256" key="1">
    <source>
        <dbReference type="ARBA" id="ARBA00004496"/>
    </source>
</evidence>
<evidence type="ECO:0000256" key="4">
    <source>
        <dbReference type="ARBA" id="ARBA00013673"/>
    </source>
</evidence>
<feature type="domain" description="Ribosomal RNA small subunit methyltransferase E PUA-like" evidence="14">
    <location>
        <begin position="20"/>
        <end position="66"/>
    </location>
</feature>
<dbReference type="PANTHER" id="PTHR30027:SF3">
    <property type="entry name" value="16S RRNA (URACIL(1498)-N(3))-METHYLTRANSFERASE"/>
    <property type="match status" value="1"/>
</dbReference>
<dbReference type="CDD" id="cd18084">
    <property type="entry name" value="RsmE-like"/>
    <property type="match status" value="1"/>
</dbReference>
<evidence type="ECO:0000259" key="14">
    <source>
        <dbReference type="Pfam" id="PF20260"/>
    </source>
</evidence>
<dbReference type="InterPro" id="IPR046886">
    <property type="entry name" value="RsmE_MTase_dom"/>
</dbReference>
<gene>
    <name evidence="15" type="ORF">A8708_25025</name>
</gene>
<proteinExistence type="inferred from homology"/>
<dbReference type="InterPro" id="IPR006700">
    <property type="entry name" value="RsmE"/>
</dbReference>
<dbReference type="SUPFAM" id="SSF88697">
    <property type="entry name" value="PUA domain-like"/>
    <property type="match status" value="1"/>
</dbReference>
<evidence type="ECO:0000256" key="2">
    <source>
        <dbReference type="ARBA" id="ARBA00005528"/>
    </source>
</evidence>
<evidence type="ECO:0000313" key="16">
    <source>
        <dbReference type="Proteomes" id="UP000078454"/>
    </source>
</evidence>
<evidence type="ECO:0000256" key="9">
    <source>
        <dbReference type="ARBA" id="ARBA00022691"/>
    </source>
</evidence>
<dbReference type="NCBIfam" id="TIGR00046">
    <property type="entry name" value="RsmE family RNA methyltransferase"/>
    <property type="match status" value="1"/>
</dbReference>
<dbReference type="Pfam" id="PF20260">
    <property type="entry name" value="PUA_4"/>
    <property type="match status" value="1"/>
</dbReference>
<reference evidence="15 16" key="1">
    <citation type="submission" date="2016-05" db="EMBL/GenBank/DDBJ databases">
        <title>Paenibacillus sp. 1ZS3-15 nov., isolated from the rhizosphere soil.</title>
        <authorList>
            <person name="Zhang X.X."/>
            <person name="Zhang J."/>
        </authorList>
    </citation>
    <scope>NUCLEOTIDE SEQUENCE [LARGE SCALE GENOMIC DNA]</scope>
    <source>
        <strain evidence="15 16">1ZS3-15</strain>
    </source>
</reference>
<keyword evidence="7 12" id="KW-0489">Methyltransferase</keyword>
<evidence type="ECO:0000256" key="12">
    <source>
        <dbReference type="PIRNR" id="PIRNR015601"/>
    </source>
</evidence>
<evidence type="ECO:0000256" key="6">
    <source>
        <dbReference type="ARBA" id="ARBA00022552"/>
    </source>
</evidence>
<comment type="similarity">
    <text evidence="2 12">Belongs to the RNA methyltransferase RsmE family.</text>
</comment>
<dbReference type="OrthoDB" id="9815641at2"/>
<dbReference type="EMBL" id="LYPB01000092">
    <property type="protein sequence ID" value="OAS13710.1"/>
    <property type="molecule type" value="Genomic_DNA"/>
</dbReference>
<evidence type="ECO:0000256" key="8">
    <source>
        <dbReference type="ARBA" id="ARBA00022679"/>
    </source>
</evidence>
<dbReference type="PIRSF" id="PIRSF015601">
    <property type="entry name" value="MTase_slr0722"/>
    <property type="match status" value="1"/>
</dbReference>
<dbReference type="AlphaFoldDB" id="A0A197ZXK4"/>
<evidence type="ECO:0000256" key="3">
    <source>
        <dbReference type="ARBA" id="ARBA00012328"/>
    </source>
</evidence>
<dbReference type="Pfam" id="PF04452">
    <property type="entry name" value="Methyltrans_RNA"/>
    <property type="match status" value="1"/>
</dbReference>
<evidence type="ECO:0000256" key="10">
    <source>
        <dbReference type="ARBA" id="ARBA00025699"/>
    </source>
</evidence>
<dbReference type="InterPro" id="IPR029028">
    <property type="entry name" value="Alpha/beta_knot_MTases"/>
</dbReference>
<dbReference type="Proteomes" id="UP000078454">
    <property type="component" value="Unassembled WGS sequence"/>
</dbReference>
<dbReference type="STRING" id="1850517.A8708_25025"/>
<evidence type="ECO:0000256" key="11">
    <source>
        <dbReference type="ARBA" id="ARBA00047944"/>
    </source>
</evidence>
<dbReference type="GO" id="GO:0070475">
    <property type="term" value="P:rRNA base methylation"/>
    <property type="evidence" value="ECO:0007669"/>
    <property type="project" value="TreeGrafter"/>
</dbReference>
<dbReference type="PANTHER" id="PTHR30027">
    <property type="entry name" value="RIBOSOMAL RNA SMALL SUBUNIT METHYLTRANSFERASE E"/>
    <property type="match status" value="1"/>
</dbReference>
<comment type="subcellular location">
    <subcellularLocation>
        <location evidence="1 12">Cytoplasm</location>
    </subcellularLocation>
</comment>
<keyword evidence="8 12" id="KW-0808">Transferase</keyword>
<dbReference type="Gene3D" id="3.40.1280.10">
    <property type="match status" value="1"/>
</dbReference>
<evidence type="ECO:0000313" key="15">
    <source>
        <dbReference type="EMBL" id="OAS13710.1"/>
    </source>
</evidence>
<dbReference type="GO" id="GO:0070042">
    <property type="term" value="F:rRNA (uridine-N3-)-methyltransferase activity"/>
    <property type="evidence" value="ECO:0007669"/>
    <property type="project" value="TreeGrafter"/>
</dbReference>
<accession>A0A197ZXK4</accession>
<sequence>MQRYFLPPQQFHAATQSVTIEGDDAHHLGRVMRAEVGDQVICSNGVDREVLVRITHLDKGAVTAEIVEELAMDAEAAVDVWIAQSLPKGDKMELIIQKGTEIGAARFLPFLSERTIVQYDAKKEAKRTERWQKIAKEAAEQAHRNRVPQIESVYSWKQLLQRAKEADVAWICYEKEDGQQLKPAIQSAIAAGQIEPGKQVLIAVGPEGGFTEQEIKQAEEAGFRSVSLGNRILRTETAAMVGLTCLFYETGEMGG</sequence>
<dbReference type="InterPro" id="IPR046887">
    <property type="entry name" value="RsmE_PUA-like"/>
</dbReference>